<sequence length="252" mass="27951">MVGSGRAKWPMSGLVTIPVKLYAAAEDARTPLHEVHTRGSRIRHRRVCEREQREVPQEEIRRGWEAPDGRVVVLDAGDLEHLPLPSKRTAEVLGFVDDGNVDPLLYDRPYWAGPHGPAAQRPYALLVEALARHGTIAVCKVAIRTRERLAILRPRHGILVLHTLRWPEEIRDPGDLTSSAPVTDRELQLAEVLMDALAGVDIGGLRDEYAAALEQLIVAKVSGRELEAGPEPEPAVDLMAALERSIRDARRE</sequence>
<dbReference type="PANTHER" id="PTHR41251">
    <property type="entry name" value="NON-HOMOLOGOUS END JOINING PROTEIN KU"/>
    <property type="match status" value="1"/>
</dbReference>
<dbReference type="PIRSF" id="PIRSF006493">
    <property type="entry name" value="Prok_Ku"/>
    <property type="match status" value="1"/>
</dbReference>
<keyword evidence="2" id="KW-0233">DNA recombination</keyword>
<dbReference type="InterPro" id="IPR016194">
    <property type="entry name" value="SPOC-like_C_dom_sf"/>
</dbReference>
<dbReference type="InterPro" id="IPR006164">
    <property type="entry name" value="DNA_bd_Ku70/Ku80"/>
</dbReference>
<evidence type="ECO:0000259" key="3">
    <source>
        <dbReference type="SMART" id="SM00559"/>
    </source>
</evidence>
<dbReference type="InterPro" id="IPR009187">
    <property type="entry name" value="Prok_Ku"/>
</dbReference>
<dbReference type="EMBL" id="SUMC01000077">
    <property type="protein sequence ID" value="TKA00996.1"/>
    <property type="molecule type" value="Genomic_DNA"/>
</dbReference>
<dbReference type="OrthoDB" id="9795084at2"/>
<dbReference type="PANTHER" id="PTHR41251:SF1">
    <property type="entry name" value="NON-HOMOLOGOUS END JOINING PROTEIN KU"/>
    <property type="match status" value="1"/>
</dbReference>
<proteinExistence type="predicted"/>
<dbReference type="GO" id="GO:0006310">
    <property type="term" value="P:DNA recombination"/>
    <property type="evidence" value="ECO:0007669"/>
    <property type="project" value="UniProtKB-KW"/>
</dbReference>
<gene>
    <name evidence="4" type="ORF">FCI23_41490</name>
</gene>
<dbReference type="Gene3D" id="2.40.290.10">
    <property type="match status" value="1"/>
</dbReference>
<feature type="domain" description="Ku" evidence="3">
    <location>
        <begin position="52"/>
        <end position="182"/>
    </location>
</feature>
<evidence type="ECO:0000313" key="5">
    <source>
        <dbReference type="Proteomes" id="UP000305778"/>
    </source>
</evidence>
<keyword evidence="5" id="KW-1185">Reference proteome</keyword>
<accession>A0A4U0RXC1</accession>
<evidence type="ECO:0000256" key="2">
    <source>
        <dbReference type="ARBA" id="ARBA00023172"/>
    </source>
</evidence>
<organism evidence="4 5">
    <name type="scientific">Actinacidiphila oryziradicis</name>
    <dbReference type="NCBI Taxonomy" id="2571141"/>
    <lineage>
        <taxon>Bacteria</taxon>
        <taxon>Bacillati</taxon>
        <taxon>Actinomycetota</taxon>
        <taxon>Actinomycetes</taxon>
        <taxon>Kitasatosporales</taxon>
        <taxon>Streptomycetaceae</taxon>
        <taxon>Actinacidiphila</taxon>
    </lineage>
</organism>
<comment type="caution">
    <text evidence="4">The sequence shown here is derived from an EMBL/GenBank/DDBJ whole genome shotgun (WGS) entry which is preliminary data.</text>
</comment>
<evidence type="ECO:0000313" key="4">
    <source>
        <dbReference type="EMBL" id="TKA00996.1"/>
    </source>
</evidence>
<dbReference type="GO" id="GO:0003690">
    <property type="term" value="F:double-stranded DNA binding"/>
    <property type="evidence" value="ECO:0007669"/>
    <property type="project" value="TreeGrafter"/>
</dbReference>
<evidence type="ECO:0000256" key="1">
    <source>
        <dbReference type="ARBA" id="ARBA00023125"/>
    </source>
</evidence>
<dbReference type="SMART" id="SM00559">
    <property type="entry name" value="Ku78"/>
    <property type="match status" value="1"/>
</dbReference>
<dbReference type="GO" id="GO:0006303">
    <property type="term" value="P:double-strand break repair via nonhomologous end joining"/>
    <property type="evidence" value="ECO:0007669"/>
    <property type="project" value="InterPro"/>
</dbReference>
<dbReference type="Pfam" id="PF02735">
    <property type="entry name" value="Ku"/>
    <property type="match status" value="1"/>
</dbReference>
<name>A0A4U0RXC1_9ACTN</name>
<dbReference type="SUPFAM" id="SSF100939">
    <property type="entry name" value="SPOC domain-like"/>
    <property type="match status" value="1"/>
</dbReference>
<dbReference type="AlphaFoldDB" id="A0A4U0RXC1"/>
<dbReference type="Proteomes" id="UP000305778">
    <property type="component" value="Unassembled WGS sequence"/>
</dbReference>
<reference evidence="4 5" key="1">
    <citation type="submission" date="2019-04" db="EMBL/GenBank/DDBJ databases">
        <title>Streptomyces oryziradicis sp. nov., a novel actinomycete isolated from rhizosphere soil of rice (Oryza sativa L.).</title>
        <authorList>
            <person name="Li C."/>
        </authorList>
    </citation>
    <scope>NUCLEOTIDE SEQUENCE [LARGE SCALE GENOMIC DNA]</scope>
    <source>
        <strain evidence="4 5">NEAU-C40</strain>
    </source>
</reference>
<protein>
    <submittedName>
        <fullName evidence="4">Ku protein</fullName>
    </submittedName>
</protein>
<keyword evidence="1" id="KW-0238">DNA-binding</keyword>